<feature type="binding site" evidence="12">
    <location>
        <begin position="123"/>
        <end position="125"/>
    </location>
    <ligand>
        <name>NADP(+)</name>
        <dbReference type="ChEBI" id="CHEBI:58349"/>
    </ligand>
</feature>
<dbReference type="CDD" id="cd02270">
    <property type="entry name" value="meso-DAPDH_N"/>
    <property type="match status" value="1"/>
</dbReference>
<comment type="catalytic activity">
    <reaction evidence="11">
        <text>meso-2,6-diaminopimelate + NADP(+) + H2O = (S)-2-amino-6-oxoheptanedioate + NH4(+) + NADPH + H(+)</text>
        <dbReference type="Rhea" id="RHEA:13561"/>
        <dbReference type="ChEBI" id="CHEBI:15377"/>
        <dbReference type="ChEBI" id="CHEBI:15378"/>
        <dbReference type="ChEBI" id="CHEBI:28938"/>
        <dbReference type="ChEBI" id="CHEBI:57783"/>
        <dbReference type="ChEBI" id="CHEBI:57791"/>
        <dbReference type="ChEBI" id="CHEBI:58349"/>
        <dbReference type="ChEBI" id="CHEBI:58556"/>
        <dbReference type="EC" id="1.4.1.16"/>
    </reaction>
</comment>
<evidence type="ECO:0000256" key="5">
    <source>
        <dbReference type="ARBA" id="ARBA00021654"/>
    </source>
</evidence>
<feature type="binding site" evidence="12">
    <location>
        <position position="307"/>
    </location>
    <ligand>
        <name>substrate</name>
    </ligand>
</feature>
<name>A0A7Z8Y7U9_9ACTO</name>
<keyword evidence="12" id="KW-0547">Nucleotide-binding</keyword>
<keyword evidence="10" id="KW-0457">Lysine biosynthesis</keyword>
<dbReference type="Proteomes" id="UP000269974">
    <property type="component" value="Unassembled WGS sequence"/>
</dbReference>
<feature type="binding site" evidence="12">
    <location>
        <begin position="100"/>
        <end position="103"/>
    </location>
    <ligand>
        <name>NADP(+)</name>
        <dbReference type="ChEBI" id="CHEBI:58349"/>
    </ligand>
</feature>
<dbReference type="Pfam" id="PF16654">
    <property type="entry name" value="DAPDH_C"/>
    <property type="match status" value="1"/>
</dbReference>
<evidence type="ECO:0000256" key="10">
    <source>
        <dbReference type="ARBA" id="ARBA00023154"/>
    </source>
</evidence>
<feature type="binding site" evidence="12">
    <location>
        <begin position="67"/>
        <end position="69"/>
    </location>
    <ligand>
        <name>NADP(+)</name>
        <dbReference type="ChEBI" id="CHEBI:58349"/>
    </ligand>
</feature>
<feature type="binding site" evidence="12">
    <location>
        <begin position="152"/>
        <end position="156"/>
    </location>
    <ligand>
        <name>NADP(+)</name>
        <dbReference type="ChEBI" id="CHEBI:58349"/>
    </ligand>
</feature>
<gene>
    <name evidence="14" type="primary">ddh</name>
    <name evidence="14" type="ORF">NCTC10327_00041</name>
</gene>
<dbReference type="InterPro" id="IPR036291">
    <property type="entry name" value="NAD(P)-bd_dom_sf"/>
</dbReference>
<feature type="binding site" evidence="12">
    <location>
        <position position="280"/>
    </location>
    <ligand>
        <name>substrate</name>
    </ligand>
</feature>
<dbReference type="GO" id="GO:0019877">
    <property type="term" value="P:diaminopimelate biosynthetic process"/>
    <property type="evidence" value="ECO:0007669"/>
    <property type="project" value="UniProtKB-KW"/>
</dbReference>
<comment type="similarity">
    <text evidence="2">Belongs to the diaminopimelate dehydrogenase family.</text>
</comment>
<proteinExistence type="inferred from homology"/>
<sequence length="357" mass="38178">MLASGALAREGITLFSSPAPRFAETEERGIAIMGKIRVAINGYGNLGRGVEKALAHAEDMELLAVFTRRAPETVVTAGAPVVALRELPSWVGKIDVVINCGGSATDLETQTPQVAEHFNVVDSFDNHAHIPAHFAAVDATAKEHGTLALISSGWDPGFFSLQRAYGLAFLPAGETYTFWGPGLSQGHSDAVRRISGVKHAVQYTLPVEENMQRILAGEKLELSTAEKHRRQVFVVLEEGADADAVREAIVTMPDYFAPYETEVNFISEAEFARDHTGMPHGGHVIRIGETTPGTTQVVHGELKLDSNPEFTGSVLAASARAVARMAAAGATGAITLFDVPPAQLVAADPAELRQHWL</sequence>
<organism evidence="14 15">
    <name type="scientific">Actinobaculum suis</name>
    <dbReference type="NCBI Taxonomy" id="1657"/>
    <lineage>
        <taxon>Bacteria</taxon>
        <taxon>Bacillati</taxon>
        <taxon>Actinomycetota</taxon>
        <taxon>Actinomycetes</taxon>
        <taxon>Actinomycetales</taxon>
        <taxon>Actinomycetaceae</taxon>
        <taxon>Actinobaculum</taxon>
    </lineage>
</organism>
<dbReference type="GO" id="GO:0047850">
    <property type="term" value="F:diaminopimelate dehydrogenase activity"/>
    <property type="evidence" value="ECO:0007669"/>
    <property type="project" value="UniProtKB-EC"/>
</dbReference>
<keyword evidence="7 12" id="KW-0521">NADP</keyword>
<dbReference type="SUPFAM" id="SSF55347">
    <property type="entry name" value="Glyceraldehyde-3-phosphate dehydrogenase-like, C-terminal domain"/>
    <property type="match status" value="1"/>
</dbReference>
<feature type="binding site" evidence="12">
    <location>
        <position position="230"/>
    </location>
    <ligand>
        <name>substrate</name>
    </ligand>
</feature>
<evidence type="ECO:0000313" key="14">
    <source>
        <dbReference type="EMBL" id="VDG75313.1"/>
    </source>
</evidence>
<dbReference type="PIRSF" id="PIRSF025648">
    <property type="entry name" value="DDH"/>
    <property type="match status" value="1"/>
</dbReference>
<feature type="domain" description="Meso-diaminopimelate D-dehydrogenase C-terminal" evidence="13">
    <location>
        <begin position="153"/>
        <end position="306"/>
    </location>
</feature>
<dbReference type="UniPathway" id="UPA00034">
    <property type="reaction ID" value="UER00026"/>
</dbReference>
<evidence type="ECO:0000256" key="8">
    <source>
        <dbReference type="ARBA" id="ARBA00022915"/>
    </source>
</evidence>
<comment type="subunit">
    <text evidence="3">Homodimer.</text>
</comment>
<evidence type="ECO:0000256" key="4">
    <source>
        <dbReference type="ARBA" id="ARBA00012080"/>
    </source>
</evidence>
<dbReference type="AlphaFoldDB" id="A0A7Z8Y7U9"/>
<dbReference type="SUPFAM" id="SSF51735">
    <property type="entry name" value="NAD(P)-binding Rossmann-fold domains"/>
    <property type="match status" value="1"/>
</dbReference>
<dbReference type="EMBL" id="UYIO01000001">
    <property type="protein sequence ID" value="VDG75313.1"/>
    <property type="molecule type" value="Genomic_DNA"/>
</dbReference>
<dbReference type="Gene3D" id="3.40.50.720">
    <property type="entry name" value="NAD(P)-binding Rossmann-like Domain"/>
    <property type="match status" value="1"/>
</dbReference>
<feature type="binding site" evidence="12">
    <location>
        <position position="179"/>
    </location>
    <ligand>
        <name>substrate</name>
    </ligand>
</feature>
<keyword evidence="6" id="KW-0028">Amino-acid biosynthesis</keyword>
<dbReference type="Gene3D" id="3.30.360.10">
    <property type="entry name" value="Dihydrodipicolinate Reductase, domain 2"/>
    <property type="match status" value="1"/>
</dbReference>
<evidence type="ECO:0000256" key="11">
    <source>
        <dbReference type="ARBA" id="ARBA00052023"/>
    </source>
</evidence>
<evidence type="ECO:0000256" key="9">
    <source>
        <dbReference type="ARBA" id="ARBA00023002"/>
    </source>
</evidence>
<comment type="caution">
    <text evidence="14">The sequence shown here is derived from an EMBL/GenBank/DDBJ whole genome shotgun (WGS) entry which is preliminary data.</text>
</comment>
<dbReference type="GO" id="GO:0000166">
    <property type="term" value="F:nucleotide binding"/>
    <property type="evidence" value="ECO:0007669"/>
    <property type="project" value="UniProtKB-KW"/>
</dbReference>
<protein>
    <recommendedName>
        <fullName evidence="5">Meso-diaminopimelate D-dehydrogenase</fullName>
        <ecNumber evidence="4">1.4.1.16</ecNumber>
    </recommendedName>
</protein>
<evidence type="ECO:0000313" key="15">
    <source>
        <dbReference type="Proteomes" id="UP000269974"/>
    </source>
</evidence>
<feature type="binding site" evidence="12">
    <location>
        <position position="204"/>
    </location>
    <ligand>
        <name>substrate</name>
    </ligand>
</feature>
<keyword evidence="9 14" id="KW-0560">Oxidoreductase</keyword>
<dbReference type="GO" id="GO:0009089">
    <property type="term" value="P:lysine biosynthetic process via diaminopimelate"/>
    <property type="evidence" value="ECO:0007669"/>
    <property type="project" value="UniProtKB-UniPathway"/>
</dbReference>
<evidence type="ECO:0000256" key="12">
    <source>
        <dbReference type="PIRSR" id="PIRSR025648-1"/>
    </source>
</evidence>
<keyword evidence="8" id="KW-0220">Diaminopimelate biosynthesis</keyword>
<evidence type="ECO:0000256" key="6">
    <source>
        <dbReference type="ARBA" id="ARBA00022605"/>
    </source>
</evidence>
<evidence type="ECO:0000259" key="13">
    <source>
        <dbReference type="Pfam" id="PF16654"/>
    </source>
</evidence>
<dbReference type="EC" id="1.4.1.16" evidence="4"/>
<dbReference type="InterPro" id="IPR010190">
    <property type="entry name" value="Diaminopimelate_DH_Ddh"/>
</dbReference>
<evidence type="ECO:0000256" key="1">
    <source>
        <dbReference type="ARBA" id="ARBA00004896"/>
    </source>
</evidence>
<feature type="binding site" evidence="12">
    <location>
        <begin position="43"/>
        <end position="46"/>
    </location>
    <ligand>
        <name>NADP(+)</name>
        <dbReference type="ChEBI" id="CHEBI:58349"/>
    </ligand>
</feature>
<comment type="pathway">
    <text evidence="1">Amino-acid biosynthesis; L-lysine biosynthesis via DAP pathway; DL-2,6-diaminopimelate from (S)-tetrahydrodipicolinate: step 1/1.</text>
</comment>
<accession>A0A7Z8Y7U9</accession>
<evidence type="ECO:0000256" key="3">
    <source>
        <dbReference type="ARBA" id="ARBA00011738"/>
    </source>
</evidence>
<dbReference type="NCBIfam" id="TIGR01921">
    <property type="entry name" value="DAP-DH"/>
    <property type="match status" value="1"/>
</dbReference>
<dbReference type="InterPro" id="IPR032094">
    <property type="entry name" value="Meso-DAP_DH_C"/>
</dbReference>
<evidence type="ECO:0000256" key="2">
    <source>
        <dbReference type="ARBA" id="ARBA00007442"/>
    </source>
</evidence>
<evidence type="ECO:0000256" key="7">
    <source>
        <dbReference type="ARBA" id="ARBA00022857"/>
    </source>
</evidence>
<reference evidence="14 15" key="1">
    <citation type="submission" date="2018-11" db="EMBL/GenBank/DDBJ databases">
        <authorList>
            <consortium name="Pathogen Informatics"/>
        </authorList>
    </citation>
    <scope>NUCLEOTIDE SEQUENCE [LARGE SCALE GENOMIC DNA]</scope>
    <source>
        <strain evidence="14 15">NCTC10327</strain>
    </source>
</reference>